<gene>
    <name evidence="1" type="ORF">RHMOL_Rhmol13G0097200</name>
</gene>
<reference evidence="1" key="1">
    <citation type="submission" date="2022-02" db="EMBL/GenBank/DDBJ databases">
        <title>Plant Genome Project.</title>
        <authorList>
            <person name="Zhang R.-G."/>
        </authorList>
    </citation>
    <scope>NUCLEOTIDE SEQUENCE</scope>
    <source>
        <strain evidence="1">AT1</strain>
    </source>
</reference>
<name>A0ACC0L693_RHOML</name>
<protein>
    <submittedName>
        <fullName evidence="1">Uncharacterized protein</fullName>
    </submittedName>
</protein>
<sequence>MNGCKLDRKLIPCFPKQPLANGFKSSYPIFDPQEYGNLSNGWNPSDTDQSSGPSSGLDTPDDAVLKYISQMLMEEEDLEHKPCMKQDCLALQAAEKPFYDVLGQEYPPSLENQRPFDRNADSPIDSFTRSSSSHSSNSLTAANNFIESNWFRDQYKFQSSFTPSSHVDHDFDSFLHSFGSSNNFSDAVFRPLVDSLVSPPHVGVSLGTESQIFSQFGSRDPKFSRSLEYKDSNADAELNERDHSPTESRGKKNHDREDSGDAEGERSNKQLASYSEESDAESDMFDKVLLCPALNPHLHDSAECPFKHHDSPLCPEDDALKNGTSKRSHGGRPRGKKRSDQKEMVDLRTLLTQCAQAISSNNSRTANELLHRIRQHSSPHGDGVERLAHFFANALGTRLAGAGTALYTAFPSAGISAADVLKGYQVYIKACPFKLLSNYFANKSIGKLSEKATRLHIIDFGILYGFQWPCLIQRLSVRPGGPPKLRITGIELPQPGFRPAERVEETGRRLEKYCTRFGVPFEYHAIAKKLETIQLEDLKVDKDEVLVVNCLFRLRNVPDDTVVVSSPRDRVLNLIKRLNPDLFVHGVLNGTHNAPFFVTRFKEALFHFSALFDMFDATVPRDDQYRMMYEKELLGRDSMNVIACEGTERVERPETYKQWQARNVRAGFRQLPLDREIMEDVRGYVGRAHKKDFVVDEDSNWMLQGWKGRIIYARLEWLSFLPSSVVNADIPHGFIPLPDCSFSSIDVRAVEPIHWLVAAHQAQHLAAPSAQHLAAQSDAQLEFCNVKFQFDMFPRK</sequence>
<dbReference type="EMBL" id="CM046400">
    <property type="protein sequence ID" value="KAI8523761.1"/>
    <property type="molecule type" value="Genomic_DNA"/>
</dbReference>
<accession>A0ACC0L693</accession>
<comment type="caution">
    <text evidence="1">The sequence shown here is derived from an EMBL/GenBank/DDBJ whole genome shotgun (WGS) entry which is preliminary data.</text>
</comment>
<keyword evidence="2" id="KW-1185">Reference proteome</keyword>
<organism evidence="1 2">
    <name type="scientific">Rhododendron molle</name>
    <name type="common">Chinese azalea</name>
    <name type="synonym">Azalea mollis</name>
    <dbReference type="NCBI Taxonomy" id="49168"/>
    <lineage>
        <taxon>Eukaryota</taxon>
        <taxon>Viridiplantae</taxon>
        <taxon>Streptophyta</taxon>
        <taxon>Embryophyta</taxon>
        <taxon>Tracheophyta</taxon>
        <taxon>Spermatophyta</taxon>
        <taxon>Magnoliopsida</taxon>
        <taxon>eudicotyledons</taxon>
        <taxon>Gunneridae</taxon>
        <taxon>Pentapetalae</taxon>
        <taxon>asterids</taxon>
        <taxon>Ericales</taxon>
        <taxon>Ericaceae</taxon>
        <taxon>Ericoideae</taxon>
        <taxon>Rhodoreae</taxon>
        <taxon>Rhododendron</taxon>
    </lineage>
</organism>
<evidence type="ECO:0000313" key="1">
    <source>
        <dbReference type="EMBL" id="KAI8523761.1"/>
    </source>
</evidence>
<proteinExistence type="predicted"/>
<dbReference type="Proteomes" id="UP001062846">
    <property type="component" value="Chromosome 13"/>
</dbReference>
<evidence type="ECO:0000313" key="2">
    <source>
        <dbReference type="Proteomes" id="UP001062846"/>
    </source>
</evidence>